<comment type="caution">
    <text evidence="3">The sequence shown here is derived from an EMBL/GenBank/DDBJ whole genome shotgun (WGS) entry which is preliminary data.</text>
</comment>
<dbReference type="Proteomes" id="UP001299235">
    <property type="component" value="Unassembled WGS sequence"/>
</dbReference>
<reference evidence="3 4" key="1">
    <citation type="submission" date="2021-10" db="EMBL/GenBank/DDBJ databases">
        <title>Anaerobic single-cell dispensing facilitates the cultivation of human gut bacteria.</title>
        <authorList>
            <person name="Afrizal A."/>
        </authorList>
    </citation>
    <scope>NUCLEOTIDE SEQUENCE [LARGE SCALE GENOMIC DNA]</scope>
    <source>
        <strain evidence="3 4">CLA-AA-H246</strain>
    </source>
</reference>
<name>A0ABS8EZ64_9FIRM</name>
<protein>
    <submittedName>
        <fullName evidence="3">Uncharacterized protein</fullName>
    </submittedName>
</protein>
<feature type="coiled-coil region" evidence="1">
    <location>
        <begin position="254"/>
        <end position="285"/>
    </location>
</feature>
<feature type="chain" id="PRO_5046820498" evidence="2">
    <location>
        <begin position="31"/>
        <end position="423"/>
    </location>
</feature>
<gene>
    <name evidence="3" type="ORF">LKD42_14810</name>
</gene>
<dbReference type="EMBL" id="JAJEQE010000091">
    <property type="protein sequence ID" value="MCC2150496.1"/>
    <property type="molecule type" value="Genomic_DNA"/>
</dbReference>
<feature type="signal peptide" evidence="2">
    <location>
        <begin position="1"/>
        <end position="30"/>
    </location>
</feature>
<accession>A0ABS8EZ64</accession>
<evidence type="ECO:0000313" key="4">
    <source>
        <dbReference type="Proteomes" id="UP001299235"/>
    </source>
</evidence>
<dbReference type="RefSeq" id="WP_248836148.1">
    <property type="nucleotide sequence ID" value="NZ_JAJEQE010000091.1"/>
</dbReference>
<evidence type="ECO:0000256" key="2">
    <source>
        <dbReference type="SAM" id="SignalP"/>
    </source>
</evidence>
<keyword evidence="1" id="KW-0175">Coiled coil</keyword>
<organism evidence="3 4">
    <name type="scientific">Hominisplanchenecus faecis</name>
    <dbReference type="NCBI Taxonomy" id="2885351"/>
    <lineage>
        <taxon>Bacteria</taxon>
        <taxon>Bacillati</taxon>
        <taxon>Bacillota</taxon>
        <taxon>Clostridia</taxon>
        <taxon>Lachnospirales</taxon>
        <taxon>Lachnospiraceae</taxon>
        <taxon>Hominisplanchenecus</taxon>
    </lineage>
</organism>
<evidence type="ECO:0000256" key="1">
    <source>
        <dbReference type="SAM" id="Coils"/>
    </source>
</evidence>
<sequence length="423" mass="47529">MKHFHLYLRCVLFFCLLCFLSCLDCRNTIASVKGINVDVNTKNILRNSNDSNSISISKFVDIIPTISANTGYIKTFNNGIASFSTSITGYYDIPFKFDLPSCADSYYGYFAIESQFQVDMDDVFSNMDDGYFSFGQPSVIGLLPSSVGAVSSLVSDKFHFPTDGTFFAPSLYTTLTLHGLPASGDCVVGYTVRVPFSITFVSRSANSVSLENKFYQQLLSTSLRVFHGYNNVETYPVPLIGDVESIKNYMPMFQDHFGKMRENQKQQLEKAEEQLNEQKKQGEEKRGFFKTIVDWVTGFPDMLVGIVIPNNDVIPIFLNDMTEFLNEHLGFVMFPFNLFGKFLDVFYTSSDDTSLTFPGFSIMGHTVWESQEFDLASVFYHMGSAGDTLQDAIHFIFSVIMVGAFVNLCYKKFSSVVKGSEAD</sequence>
<keyword evidence="2" id="KW-0732">Signal</keyword>
<evidence type="ECO:0000313" key="3">
    <source>
        <dbReference type="EMBL" id="MCC2150496.1"/>
    </source>
</evidence>
<keyword evidence="4" id="KW-1185">Reference proteome</keyword>
<proteinExistence type="predicted"/>